<feature type="transmembrane region" description="Helical" evidence="8">
    <location>
        <begin position="6"/>
        <end position="25"/>
    </location>
</feature>
<evidence type="ECO:0000256" key="3">
    <source>
        <dbReference type="ARBA" id="ARBA00022448"/>
    </source>
</evidence>
<keyword evidence="7 8" id="KW-0472">Membrane</keyword>
<evidence type="ECO:0000313" key="9">
    <source>
        <dbReference type="EMBL" id="MPM20104.1"/>
    </source>
</evidence>
<keyword evidence="4" id="KW-1003">Cell membrane</keyword>
<comment type="subcellular location">
    <subcellularLocation>
        <location evidence="1">Cell membrane</location>
        <topology evidence="1">Multi-pass membrane protein</topology>
    </subcellularLocation>
</comment>
<feature type="transmembrane region" description="Helical" evidence="8">
    <location>
        <begin position="79"/>
        <end position="97"/>
    </location>
</feature>
<evidence type="ECO:0000256" key="5">
    <source>
        <dbReference type="ARBA" id="ARBA00022692"/>
    </source>
</evidence>
<feature type="transmembrane region" description="Helical" evidence="8">
    <location>
        <begin position="46"/>
        <end position="67"/>
    </location>
</feature>
<reference evidence="9" key="1">
    <citation type="submission" date="2019-08" db="EMBL/GenBank/DDBJ databases">
        <authorList>
            <person name="Kucharzyk K."/>
            <person name="Murdoch R.W."/>
            <person name="Higgins S."/>
            <person name="Loffler F."/>
        </authorList>
    </citation>
    <scope>NUCLEOTIDE SEQUENCE</scope>
</reference>
<dbReference type="AlphaFoldDB" id="A0A644Y1J1"/>
<dbReference type="GO" id="GO:0032217">
    <property type="term" value="F:riboflavin transmembrane transporter activity"/>
    <property type="evidence" value="ECO:0007669"/>
    <property type="project" value="InterPro"/>
</dbReference>
<evidence type="ECO:0000256" key="1">
    <source>
        <dbReference type="ARBA" id="ARBA00004651"/>
    </source>
</evidence>
<name>A0A644Y1J1_9ZZZZ</name>
<comment type="similarity">
    <text evidence="2">Belongs to the prokaryotic riboflavin transporter (P-RFT) (TC 2.A.87) family.</text>
</comment>
<organism evidence="9">
    <name type="scientific">bioreactor metagenome</name>
    <dbReference type="NCBI Taxonomy" id="1076179"/>
    <lineage>
        <taxon>unclassified sequences</taxon>
        <taxon>metagenomes</taxon>
        <taxon>ecological metagenomes</taxon>
    </lineage>
</organism>
<evidence type="ECO:0000256" key="8">
    <source>
        <dbReference type="SAM" id="Phobius"/>
    </source>
</evidence>
<sequence>MKKINLRKITITGILAAVATVLMYLDISLPFLPSFLKFDFSDMPALLASFSMGPISGVMVCLIKNFFNVITSQTGGVGELSNFLLGVLFVVPAGLIYKIKKTRKGALTGALIGAVSMAAGSLITNYYIVYPIYTLLMPMETIIGFYKAINPNVTSLWDALLWFNLPFTLCKCLIDTAIVFILYKKMSPIIKGKNENAHSEQQQNKTDKL</sequence>
<feature type="transmembrane region" description="Helical" evidence="8">
    <location>
        <begin position="161"/>
        <end position="183"/>
    </location>
</feature>
<gene>
    <name evidence="9" type="primary">ribU_5</name>
    <name evidence="9" type="ORF">SDC9_66533</name>
</gene>
<keyword evidence="6 8" id="KW-1133">Transmembrane helix</keyword>
<protein>
    <submittedName>
        <fullName evidence="9">Riboflavin transporter RibU</fullName>
    </submittedName>
</protein>
<dbReference type="PIRSF" id="PIRSF037778">
    <property type="entry name" value="UCP037778_transp_RibU"/>
    <property type="match status" value="1"/>
</dbReference>
<dbReference type="GO" id="GO:0005886">
    <property type="term" value="C:plasma membrane"/>
    <property type="evidence" value="ECO:0007669"/>
    <property type="project" value="UniProtKB-SubCell"/>
</dbReference>
<comment type="caution">
    <text evidence="9">The sequence shown here is derived from an EMBL/GenBank/DDBJ whole genome shotgun (WGS) entry which is preliminary data.</text>
</comment>
<dbReference type="Pfam" id="PF12822">
    <property type="entry name" value="ECF_trnsprt"/>
    <property type="match status" value="1"/>
</dbReference>
<accession>A0A644Y1J1</accession>
<keyword evidence="5 8" id="KW-0812">Transmembrane</keyword>
<proteinExistence type="inferred from homology"/>
<dbReference type="PANTHER" id="PTHR38438:SF1">
    <property type="entry name" value="RIBOFLAVIN TRANSPORTER RIBU"/>
    <property type="match status" value="1"/>
</dbReference>
<evidence type="ECO:0000256" key="4">
    <source>
        <dbReference type="ARBA" id="ARBA00022475"/>
    </source>
</evidence>
<evidence type="ECO:0000256" key="6">
    <source>
        <dbReference type="ARBA" id="ARBA00022989"/>
    </source>
</evidence>
<evidence type="ECO:0000256" key="2">
    <source>
        <dbReference type="ARBA" id="ARBA00005540"/>
    </source>
</evidence>
<dbReference type="PANTHER" id="PTHR38438">
    <property type="entry name" value="RIBOFLAVIN TRANSPORTER RIBU"/>
    <property type="match status" value="1"/>
</dbReference>
<feature type="transmembrane region" description="Helical" evidence="8">
    <location>
        <begin position="109"/>
        <end position="129"/>
    </location>
</feature>
<dbReference type="InterPro" id="IPR025720">
    <property type="entry name" value="RibU"/>
</dbReference>
<dbReference type="InterPro" id="IPR024529">
    <property type="entry name" value="ECF_trnsprt_substrate-spec"/>
</dbReference>
<evidence type="ECO:0000256" key="7">
    <source>
        <dbReference type="ARBA" id="ARBA00023136"/>
    </source>
</evidence>
<dbReference type="Gene3D" id="1.10.1760.20">
    <property type="match status" value="1"/>
</dbReference>
<dbReference type="EMBL" id="VSSQ01003313">
    <property type="protein sequence ID" value="MPM20104.1"/>
    <property type="molecule type" value="Genomic_DNA"/>
</dbReference>
<keyword evidence="3" id="KW-0813">Transport</keyword>